<dbReference type="EMBL" id="LT670817">
    <property type="protein sequence ID" value="SHG90229.1"/>
    <property type="molecule type" value="Genomic_DNA"/>
</dbReference>
<evidence type="ECO:0000313" key="2">
    <source>
        <dbReference type="Proteomes" id="UP000189796"/>
    </source>
</evidence>
<proteinExistence type="predicted"/>
<accession>A0A1M5NLY9</accession>
<sequence length="47" mass="5679">MKKLAIKTAWLLLCPALYLLWDALLPFCAFIRFKAKVIFRKNRFNYE</sequence>
<dbReference type="Proteomes" id="UP000189796">
    <property type="component" value="Chromosome I"/>
</dbReference>
<name>A0A1M5NLY9_9BRAD</name>
<organism evidence="1 2">
    <name type="scientific">Bradyrhizobium erythrophlei</name>
    <dbReference type="NCBI Taxonomy" id="1437360"/>
    <lineage>
        <taxon>Bacteria</taxon>
        <taxon>Pseudomonadati</taxon>
        <taxon>Pseudomonadota</taxon>
        <taxon>Alphaproteobacteria</taxon>
        <taxon>Hyphomicrobiales</taxon>
        <taxon>Nitrobacteraceae</taxon>
        <taxon>Bradyrhizobium</taxon>
    </lineage>
</organism>
<evidence type="ECO:0000313" key="1">
    <source>
        <dbReference type="EMBL" id="SHG90229.1"/>
    </source>
</evidence>
<dbReference type="AlphaFoldDB" id="A0A1M5NLY9"/>
<reference evidence="1 2" key="1">
    <citation type="submission" date="2016-11" db="EMBL/GenBank/DDBJ databases">
        <authorList>
            <person name="Jaros S."/>
            <person name="Januszkiewicz K."/>
            <person name="Wedrychowicz H."/>
        </authorList>
    </citation>
    <scope>NUCLEOTIDE SEQUENCE [LARGE SCALE GENOMIC DNA]</scope>
    <source>
        <strain evidence="1 2">GAS138</strain>
    </source>
</reference>
<gene>
    <name evidence="1" type="ORF">SAMN05443248_3037</name>
</gene>
<dbReference type="RefSeq" id="WP_154072244.1">
    <property type="nucleotide sequence ID" value="NZ_LT670817.1"/>
</dbReference>
<protein>
    <submittedName>
        <fullName evidence="1">Uncharacterized protein</fullName>
    </submittedName>
</protein>